<comment type="caution">
    <text evidence="2">The sequence shown here is derived from an EMBL/GenBank/DDBJ whole genome shotgun (WGS) entry which is preliminary data.</text>
</comment>
<keyword evidence="1" id="KW-1133">Transmembrane helix</keyword>
<feature type="transmembrane region" description="Helical" evidence="1">
    <location>
        <begin position="88"/>
        <end position="109"/>
    </location>
</feature>
<proteinExistence type="predicted"/>
<feature type="transmembrane region" description="Helical" evidence="1">
    <location>
        <begin position="12"/>
        <end position="36"/>
    </location>
</feature>
<name>A0A9D1ISM1_9FIRM</name>
<protein>
    <submittedName>
        <fullName evidence="2">Uncharacterized protein</fullName>
    </submittedName>
</protein>
<accession>A0A9D1ISM1</accession>
<feature type="transmembrane region" description="Helical" evidence="1">
    <location>
        <begin position="56"/>
        <end position="76"/>
    </location>
</feature>
<dbReference type="Proteomes" id="UP000824082">
    <property type="component" value="Unassembled WGS sequence"/>
</dbReference>
<feature type="transmembrane region" description="Helical" evidence="1">
    <location>
        <begin position="129"/>
        <end position="153"/>
    </location>
</feature>
<reference evidence="2" key="1">
    <citation type="submission" date="2020-10" db="EMBL/GenBank/DDBJ databases">
        <authorList>
            <person name="Gilroy R."/>
        </authorList>
    </citation>
    <scope>NUCLEOTIDE SEQUENCE</scope>
    <source>
        <strain evidence="2">4509</strain>
    </source>
</reference>
<evidence type="ECO:0000256" key="1">
    <source>
        <dbReference type="SAM" id="Phobius"/>
    </source>
</evidence>
<evidence type="ECO:0000313" key="3">
    <source>
        <dbReference type="Proteomes" id="UP000824082"/>
    </source>
</evidence>
<organism evidence="2 3">
    <name type="scientific">Candidatus Egerieicola faecale</name>
    <dbReference type="NCBI Taxonomy" id="2840774"/>
    <lineage>
        <taxon>Bacteria</taxon>
        <taxon>Bacillati</taxon>
        <taxon>Bacillota</taxon>
        <taxon>Clostridia</taxon>
        <taxon>Eubacteriales</taxon>
        <taxon>Oscillospiraceae</taxon>
        <taxon>Oscillospiraceae incertae sedis</taxon>
        <taxon>Candidatus Egerieicola</taxon>
    </lineage>
</organism>
<evidence type="ECO:0000313" key="2">
    <source>
        <dbReference type="EMBL" id="HIU41392.1"/>
    </source>
</evidence>
<dbReference type="AlphaFoldDB" id="A0A9D1ISM1"/>
<reference evidence="2" key="2">
    <citation type="journal article" date="2021" name="PeerJ">
        <title>Extensive microbial diversity within the chicken gut microbiome revealed by metagenomics and culture.</title>
        <authorList>
            <person name="Gilroy R."/>
            <person name="Ravi A."/>
            <person name="Getino M."/>
            <person name="Pursley I."/>
            <person name="Horton D.L."/>
            <person name="Alikhan N.F."/>
            <person name="Baker D."/>
            <person name="Gharbi K."/>
            <person name="Hall N."/>
            <person name="Watson M."/>
            <person name="Adriaenssens E.M."/>
            <person name="Foster-Nyarko E."/>
            <person name="Jarju S."/>
            <person name="Secka A."/>
            <person name="Antonio M."/>
            <person name="Oren A."/>
            <person name="Chaudhuri R.R."/>
            <person name="La Ragione R."/>
            <person name="Hildebrand F."/>
            <person name="Pallen M.J."/>
        </authorList>
    </citation>
    <scope>NUCLEOTIDE SEQUENCE</scope>
    <source>
        <strain evidence="2">4509</strain>
    </source>
</reference>
<dbReference type="EMBL" id="DVMX01000043">
    <property type="protein sequence ID" value="HIU41392.1"/>
    <property type="molecule type" value="Genomic_DNA"/>
</dbReference>
<keyword evidence="1" id="KW-0472">Membrane</keyword>
<keyword evidence="1" id="KW-0812">Transmembrane</keyword>
<gene>
    <name evidence="2" type="ORF">IAD19_02440</name>
</gene>
<sequence length="165" mass="17732">MSHTVHRKGSAALSVFLGLLLTLSTLLLTLSLFLSALGGAGTPLADIGLAGFWSSWVPPVLSGLLVLVFAVLLILWHRHWIRRFFLNLGISVLAVGILSAGTGIVVPWIRQQLPPGWQNALVNTWEIFQGYFLVWAVLLLALGAGCLSGYFCVRAGKGGRNEKGV</sequence>